<feature type="domain" description="Pyridoxamine 5'-phosphate oxidase Alr4036 family FMN-binding" evidence="1">
    <location>
        <begin position="5"/>
        <end position="112"/>
    </location>
</feature>
<organism evidence="2 3">
    <name type="scientific">Neolecta irregularis (strain DAH-3)</name>
    <dbReference type="NCBI Taxonomy" id="1198029"/>
    <lineage>
        <taxon>Eukaryota</taxon>
        <taxon>Fungi</taxon>
        <taxon>Dikarya</taxon>
        <taxon>Ascomycota</taxon>
        <taxon>Taphrinomycotina</taxon>
        <taxon>Neolectales</taxon>
        <taxon>Neolectaceae</taxon>
        <taxon>Neolecta</taxon>
    </lineage>
</organism>
<name>A0A1U7LU84_NEOID</name>
<gene>
    <name evidence="2" type="ORF">NEOLI_002384</name>
</gene>
<dbReference type="STRING" id="1198029.A0A1U7LU84"/>
<dbReference type="Proteomes" id="UP000186594">
    <property type="component" value="Unassembled WGS sequence"/>
</dbReference>
<dbReference type="PANTHER" id="PTHR28243">
    <property type="entry name" value="AGL049CP"/>
    <property type="match status" value="1"/>
</dbReference>
<dbReference type="OrthoDB" id="5394411at2759"/>
<dbReference type="PANTHER" id="PTHR28243:SF1">
    <property type="entry name" value="PYRIDOXAMINE 5'-PHOSPHATE OXIDASE ALR4036 FAMILY FMN-BINDING DOMAIN-CONTAINING PROTEIN"/>
    <property type="match status" value="1"/>
</dbReference>
<keyword evidence="3" id="KW-1185">Reference proteome</keyword>
<dbReference type="EMBL" id="LXFE01000214">
    <property type="protein sequence ID" value="OLL26236.1"/>
    <property type="molecule type" value="Genomic_DNA"/>
</dbReference>
<dbReference type="Gene3D" id="2.30.110.10">
    <property type="entry name" value="Electron Transport, Fmn-binding Protein, Chain A"/>
    <property type="match status" value="1"/>
</dbReference>
<proteinExistence type="predicted"/>
<dbReference type="SUPFAM" id="SSF50475">
    <property type="entry name" value="FMN-binding split barrel"/>
    <property type="match status" value="1"/>
</dbReference>
<evidence type="ECO:0000313" key="2">
    <source>
        <dbReference type="EMBL" id="OLL26236.1"/>
    </source>
</evidence>
<dbReference type="InterPro" id="IPR024624">
    <property type="entry name" value="Pyridox_Oxase_Alr4036_FMN-bd"/>
</dbReference>
<dbReference type="Pfam" id="PF12766">
    <property type="entry name" value="Pyridox_oxase_2"/>
    <property type="match status" value="1"/>
</dbReference>
<dbReference type="GO" id="GO:0010181">
    <property type="term" value="F:FMN binding"/>
    <property type="evidence" value="ECO:0007669"/>
    <property type="project" value="InterPro"/>
</dbReference>
<dbReference type="InterPro" id="IPR012349">
    <property type="entry name" value="Split_barrel_FMN-bd"/>
</dbReference>
<evidence type="ECO:0000313" key="3">
    <source>
        <dbReference type="Proteomes" id="UP000186594"/>
    </source>
</evidence>
<evidence type="ECO:0000259" key="1">
    <source>
        <dbReference type="Pfam" id="PF12766"/>
    </source>
</evidence>
<accession>A0A1U7LU84</accession>
<sequence length="233" mass="27219">MTNFPSWKPRFSQNLEHDLKSKNEDALNFTFSTFGKKYPESRICVFRGFAGEIRSKGDHSSNPPAKSDLLVFTTDSKMPKYEEIKQNPNFTAVFWFSKSAVQYRFYGKAHLIKEDTEDLLAHFHVEDGKKWSWKEERLRQWNKLPAWIRGSMAVPWIPGEKANGRTPDLIELKDSEAKAPSEKLLEEEGLNRFHLVVMEIEKVDELHSQPAPGRRRKWFITEGKDWEEIACMP</sequence>
<reference evidence="2 3" key="1">
    <citation type="submission" date="2016-04" db="EMBL/GenBank/DDBJ databases">
        <title>Evolutionary innovation and constraint leading to complex multicellularity in the Ascomycota.</title>
        <authorList>
            <person name="Cisse O."/>
            <person name="Nguyen A."/>
            <person name="Hewitt D.A."/>
            <person name="Jedd G."/>
            <person name="Stajich J.E."/>
        </authorList>
    </citation>
    <scope>NUCLEOTIDE SEQUENCE [LARGE SCALE GENOMIC DNA]</scope>
    <source>
        <strain evidence="2 3">DAH-3</strain>
    </source>
</reference>
<dbReference type="AlphaFoldDB" id="A0A1U7LU84"/>
<protein>
    <recommendedName>
        <fullName evidence="1">Pyridoxamine 5'-phosphate oxidase Alr4036 family FMN-binding domain-containing protein</fullName>
    </recommendedName>
</protein>
<comment type="caution">
    <text evidence="2">The sequence shown here is derived from an EMBL/GenBank/DDBJ whole genome shotgun (WGS) entry which is preliminary data.</text>
</comment>